<gene>
    <name evidence="6" type="ORF">AB5S05_15080</name>
</gene>
<evidence type="ECO:0000256" key="5">
    <source>
        <dbReference type="SAM" id="Phobius"/>
    </source>
</evidence>
<name>A0ABV3YVM3_9PSED</name>
<feature type="transmembrane region" description="Helical" evidence="5">
    <location>
        <begin position="46"/>
        <end position="72"/>
    </location>
</feature>
<keyword evidence="2 5" id="KW-0812">Transmembrane</keyword>
<comment type="subcellular location">
    <subcellularLocation>
        <location evidence="1">Endomembrane system</location>
        <topology evidence="1">Multi-pass membrane protein</topology>
    </subcellularLocation>
</comment>
<organism evidence="6 7">
    <name type="scientific">Pseudomonas zhanjiangensis</name>
    <dbReference type="NCBI Taxonomy" id="3239015"/>
    <lineage>
        <taxon>Bacteria</taxon>
        <taxon>Pseudomonadati</taxon>
        <taxon>Pseudomonadota</taxon>
        <taxon>Gammaproteobacteria</taxon>
        <taxon>Pseudomonadales</taxon>
        <taxon>Pseudomonadaceae</taxon>
        <taxon>Pseudomonas</taxon>
    </lineage>
</organism>
<dbReference type="InterPro" id="IPR008217">
    <property type="entry name" value="Ccc1_fam"/>
</dbReference>
<protein>
    <submittedName>
        <fullName evidence="6">VIT1/CCC1 transporter family protein</fullName>
    </submittedName>
</protein>
<evidence type="ECO:0000313" key="6">
    <source>
        <dbReference type="EMBL" id="MEX6503383.1"/>
    </source>
</evidence>
<evidence type="ECO:0000256" key="2">
    <source>
        <dbReference type="ARBA" id="ARBA00022692"/>
    </source>
</evidence>
<reference evidence="6 7" key="1">
    <citation type="submission" date="2024-07" db="EMBL/GenBank/DDBJ databases">
        <authorList>
            <person name="Li M."/>
        </authorList>
    </citation>
    <scope>NUCLEOTIDE SEQUENCE [LARGE SCALE GENOMIC DNA]</scope>
    <source>
        <strain evidence="6 7">25A3E</strain>
    </source>
</reference>
<accession>A0ABV3YVM3</accession>
<dbReference type="EMBL" id="JBFTEG010000012">
    <property type="protein sequence ID" value="MEX6503383.1"/>
    <property type="molecule type" value="Genomic_DNA"/>
</dbReference>
<keyword evidence="7" id="KW-1185">Reference proteome</keyword>
<feature type="transmembrane region" description="Helical" evidence="5">
    <location>
        <begin position="222"/>
        <end position="244"/>
    </location>
</feature>
<evidence type="ECO:0000313" key="7">
    <source>
        <dbReference type="Proteomes" id="UP001560296"/>
    </source>
</evidence>
<dbReference type="RefSeq" id="WP_369288344.1">
    <property type="nucleotide sequence ID" value="NZ_JBFTEG010000012.1"/>
</dbReference>
<feature type="transmembrane region" description="Helical" evidence="5">
    <location>
        <begin position="164"/>
        <end position="184"/>
    </location>
</feature>
<keyword evidence="4 5" id="KW-0472">Membrane</keyword>
<proteinExistence type="predicted"/>
<dbReference type="Proteomes" id="UP001560296">
    <property type="component" value="Unassembled WGS sequence"/>
</dbReference>
<keyword evidence="3 5" id="KW-1133">Transmembrane helix</keyword>
<feature type="transmembrane region" description="Helical" evidence="5">
    <location>
        <begin position="190"/>
        <end position="210"/>
    </location>
</feature>
<dbReference type="Pfam" id="PF01988">
    <property type="entry name" value="VIT1"/>
    <property type="match status" value="1"/>
</dbReference>
<comment type="caution">
    <text evidence="6">The sequence shown here is derived from an EMBL/GenBank/DDBJ whole genome shotgun (WGS) entry which is preliminary data.</text>
</comment>
<dbReference type="PANTHER" id="PTHR31851">
    <property type="entry name" value="FE(2+)/MN(2+) TRANSPORTER PCL1"/>
    <property type="match status" value="1"/>
</dbReference>
<sequence>MKKTSLEQLHREHQPDAIEKRLNADNNPQTISDAVLGAIDGCITTFAVVCGAFGAGFSASVALILGFANLLADGFSMAVSNYEASKAQLELREQARRMEEEHIDRVPDGEQEEIRQLFQMKGFSGEILEAIVTTISQDRQLWVETMLVEEHGLQKAEITPWRSAGVTFATFLLAGSIPLLPFFVGGLTMRWQFIFSTALAGAVFFAIGTLKSLVFAKPILRAGLGTLLTGGAAAAIAYLTGYLLQQSFGVF</sequence>
<evidence type="ECO:0000256" key="3">
    <source>
        <dbReference type="ARBA" id="ARBA00022989"/>
    </source>
</evidence>
<evidence type="ECO:0000256" key="1">
    <source>
        <dbReference type="ARBA" id="ARBA00004127"/>
    </source>
</evidence>
<evidence type="ECO:0000256" key="4">
    <source>
        <dbReference type="ARBA" id="ARBA00023136"/>
    </source>
</evidence>